<keyword evidence="3" id="KW-1185">Reference proteome</keyword>
<dbReference type="AlphaFoldDB" id="A0AA36M6G4"/>
<feature type="compositionally biased region" description="Acidic residues" evidence="1">
    <location>
        <begin position="18"/>
        <end position="52"/>
    </location>
</feature>
<name>A0AA36M6G4_CYLNA</name>
<accession>A0AA36M6G4</accession>
<proteinExistence type="predicted"/>
<reference evidence="2" key="1">
    <citation type="submission" date="2023-07" db="EMBL/GenBank/DDBJ databases">
        <authorList>
            <consortium name="CYATHOMIX"/>
        </authorList>
    </citation>
    <scope>NUCLEOTIDE SEQUENCE</scope>
    <source>
        <strain evidence="2">N/A</strain>
    </source>
</reference>
<evidence type="ECO:0000313" key="3">
    <source>
        <dbReference type="Proteomes" id="UP001176961"/>
    </source>
</evidence>
<protein>
    <submittedName>
        <fullName evidence="2">Uncharacterized protein</fullName>
    </submittedName>
</protein>
<evidence type="ECO:0000313" key="2">
    <source>
        <dbReference type="EMBL" id="CAJ0599480.1"/>
    </source>
</evidence>
<dbReference type="Proteomes" id="UP001176961">
    <property type="component" value="Unassembled WGS sequence"/>
</dbReference>
<feature type="region of interest" description="Disordered" evidence="1">
    <location>
        <begin position="1"/>
        <end position="52"/>
    </location>
</feature>
<gene>
    <name evidence="2" type="ORF">CYNAS_LOCUS11463</name>
</gene>
<evidence type="ECO:0000256" key="1">
    <source>
        <dbReference type="SAM" id="MobiDB-lite"/>
    </source>
</evidence>
<dbReference type="EMBL" id="CATQJL010000223">
    <property type="protein sequence ID" value="CAJ0599480.1"/>
    <property type="molecule type" value="Genomic_DNA"/>
</dbReference>
<organism evidence="2 3">
    <name type="scientific">Cylicocyclus nassatus</name>
    <name type="common">Nematode worm</name>
    <dbReference type="NCBI Taxonomy" id="53992"/>
    <lineage>
        <taxon>Eukaryota</taxon>
        <taxon>Metazoa</taxon>
        <taxon>Ecdysozoa</taxon>
        <taxon>Nematoda</taxon>
        <taxon>Chromadorea</taxon>
        <taxon>Rhabditida</taxon>
        <taxon>Rhabditina</taxon>
        <taxon>Rhabditomorpha</taxon>
        <taxon>Strongyloidea</taxon>
        <taxon>Strongylidae</taxon>
        <taxon>Cylicocyclus</taxon>
    </lineage>
</organism>
<sequence>MNGSCLEAVAASPALHDSDEDDVDEDFGELEETDEEEHEDGEIEEDSDDCEFPELDEIRLTALAGKLREENMKNLKWARNRFTPPDVTFDDVRSEEENIPTPLAYFFKYFPNSVFELMEKTNTYPVHTNGKCIDASV</sequence>
<comment type="caution">
    <text evidence="2">The sequence shown here is derived from an EMBL/GenBank/DDBJ whole genome shotgun (WGS) entry which is preliminary data.</text>
</comment>